<feature type="transmembrane region" description="Helical" evidence="8">
    <location>
        <begin position="94"/>
        <end position="119"/>
    </location>
</feature>
<dbReference type="PANTHER" id="PTHR19315">
    <property type="entry name" value="ER MEMBRANE PROTEIN COMPLEX SUBUNIT 4"/>
    <property type="match status" value="1"/>
</dbReference>
<comment type="subcellular location">
    <subcellularLocation>
        <location evidence="1">Endoplasmic reticulum membrane</location>
        <topology evidence="1">Multi-pass membrane protein</topology>
    </subcellularLocation>
</comment>
<evidence type="ECO:0000256" key="7">
    <source>
        <dbReference type="ARBA" id="ARBA00023136"/>
    </source>
</evidence>
<evidence type="ECO:0000256" key="4">
    <source>
        <dbReference type="ARBA" id="ARBA00022692"/>
    </source>
</evidence>
<evidence type="ECO:0000256" key="2">
    <source>
        <dbReference type="ARBA" id="ARBA00007715"/>
    </source>
</evidence>
<name>A0A7R9UC88_9STRA</name>
<keyword evidence="5" id="KW-0256">Endoplasmic reticulum</keyword>
<dbReference type="Pfam" id="PF06417">
    <property type="entry name" value="EMC4"/>
    <property type="match status" value="1"/>
</dbReference>
<proteinExistence type="inferred from homology"/>
<protein>
    <recommendedName>
        <fullName evidence="3">ER membrane protein complex subunit 4</fullName>
    </recommendedName>
</protein>
<gene>
    <name evidence="9" type="ORF">PPYR1160_LOCUS11260</name>
</gene>
<dbReference type="InterPro" id="IPR009445">
    <property type="entry name" value="TMEM85/Emc4"/>
</dbReference>
<keyword evidence="7 8" id="KW-0472">Membrane</keyword>
<dbReference type="EMBL" id="HBEA01014711">
    <property type="protein sequence ID" value="CAD8261758.1"/>
    <property type="molecule type" value="Transcribed_RNA"/>
</dbReference>
<accession>A0A7R9UC88</accession>
<reference evidence="9" key="1">
    <citation type="submission" date="2021-01" db="EMBL/GenBank/DDBJ databases">
        <authorList>
            <person name="Corre E."/>
            <person name="Pelletier E."/>
            <person name="Niang G."/>
            <person name="Scheremetjew M."/>
            <person name="Finn R."/>
            <person name="Kale V."/>
            <person name="Holt S."/>
            <person name="Cochrane G."/>
            <person name="Meng A."/>
            <person name="Brown T."/>
            <person name="Cohen L."/>
        </authorList>
    </citation>
    <scope>NUCLEOTIDE SEQUENCE</scope>
    <source>
        <strain evidence="9">CCMP2078</strain>
    </source>
</reference>
<organism evidence="9">
    <name type="scientific">Pinguiococcus pyrenoidosus</name>
    <dbReference type="NCBI Taxonomy" id="172671"/>
    <lineage>
        <taxon>Eukaryota</taxon>
        <taxon>Sar</taxon>
        <taxon>Stramenopiles</taxon>
        <taxon>Ochrophyta</taxon>
        <taxon>Pinguiophyceae</taxon>
        <taxon>Pinguiochrysidales</taxon>
        <taxon>Pinguiochrysidaceae</taxon>
        <taxon>Pinguiococcus</taxon>
    </lineage>
</organism>
<evidence type="ECO:0000256" key="6">
    <source>
        <dbReference type="ARBA" id="ARBA00022989"/>
    </source>
</evidence>
<evidence type="ECO:0000256" key="8">
    <source>
        <dbReference type="SAM" id="Phobius"/>
    </source>
</evidence>
<sequence length="196" mass="21195">MDKAEQAAVKSDAGGRRVRAVRKWNFGNVHKDETLSGQIVKVGLAPNGLLTGSAADSAEELTETVEADKLTKARVRQAWQITTKPVQQILMQGFMMYMSGSTINIFSIMITSMAFINPLTAIANVNSTFARLDDGKIDLTMQKLAFVAVQILGLLLAMWKCGTMGLLPLTSADWSGYIVIRKALEAAGVGTPVDIF</sequence>
<feature type="transmembrane region" description="Helical" evidence="8">
    <location>
        <begin position="139"/>
        <end position="159"/>
    </location>
</feature>
<evidence type="ECO:0000313" key="9">
    <source>
        <dbReference type="EMBL" id="CAD8261758.1"/>
    </source>
</evidence>
<comment type="similarity">
    <text evidence="2">Belongs to the EMC4 family.</text>
</comment>
<keyword evidence="6 8" id="KW-1133">Transmembrane helix</keyword>
<evidence type="ECO:0000256" key="1">
    <source>
        <dbReference type="ARBA" id="ARBA00004477"/>
    </source>
</evidence>
<evidence type="ECO:0000256" key="5">
    <source>
        <dbReference type="ARBA" id="ARBA00022824"/>
    </source>
</evidence>
<evidence type="ECO:0000256" key="3">
    <source>
        <dbReference type="ARBA" id="ARBA00020820"/>
    </source>
</evidence>
<dbReference type="AlphaFoldDB" id="A0A7R9UC88"/>
<keyword evidence="4 8" id="KW-0812">Transmembrane</keyword>
<dbReference type="GO" id="GO:0005789">
    <property type="term" value="C:endoplasmic reticulum membrane"/>
    <property type="evidence" value="ECO:0007669"/>
    <property type="project" value="UniProtKB-SubCell"/>
</dbReference>